<comment type="caution">
    <text evidence="2">The sequence shown here is derived from an EMBL/GenBank/DDBJ whole genome shotgun (WGS) entry which is preliminary data.</text>
</comment>
<keyword evidence="3" id="KW-1185">Reference proteome</keyword>
<feature type="transmembrane region" description="Helical" evidence="1">
    <location>
        <begin position="35"/>
        <end position="54"/>
    </location>
</feature>
<dbReference type="EMBL" id="JAASQV010000005">
    <property type="protein sequence ID" value="NIJ66997.1"/>
    <property type="molecule type" value="Genomic_DNA"/>
</dbReference>
<sequence>MKRAPDTRWKRDALLGALPGVAWMAFMLVRGGFGAYRLGLFTLSILFATAGTYIGHRVARPLRSYLIVLLVSVGLAILLRLVAPNPAAPIFWFALTAFGVFWAWYWERTEPLPKA</sequence>
<reference evidence="2 3" key="1">
    <citation type="submission" date="2020-03" db="EMBL/GenBank/DDBJ databases">
        <title>Genomic Encyclopedia of Type Strains, Phase IV (KMG-IV): sequencing the most valuable type-strain genomes for metagenomic binning, comparative biology and taxonomic classification.</title>
        <authorList>
            <person name="Goeker M."/>
        </authorList>
    </citation>
    <scope>NUCLEOTIDE SEQUENCE [LARGE SCALE GENOMIC DNA]</scope>
    <source>
        <strain evidence="2 3">DSM 4733</strain>
    </source>
</reference>
<feature type="transmembrane region" description="Helical" evidence="1">
    <location>
        <begin position="66"/>
        <end position="83"/>
    </location>
</feature>
<feature type="transmembrane region" description="Helical" evidence="1">
    <location>
        <begin position="89"/>
        <end position="106"/>
    </location>
</feature>
<protein>
    <submittedName>
        <fullName evidence="2">Uncharacterized protein</fullName>
    </submittedName>
</protein>
<proteinExistence type="predicted"/>
<name>A0A7X5V325_9SPHN</name>
<evidence type="ECO:0000313" key="3">
    <source>
        <dbReference type="Proteomes" id="UP000564677"/>
    </source>
</evidence>
<dbReference type="RefSeq" id="WP_167301308.1">
    <property type="nucleotide sequence ID" value="NZ_JAASQV010000005.1"/>
</dbReference>
<keyword evidence="1" id="KW-0472">Membrane</keyword>
<dbReference type="AlphaFoldDB" id="A0A7X5V325"/>
<evidence type="ECO:0000313" key="2">
    <source>
        <dbReference type="EMBL" id="NIJ66997.1"/>
    </source>
</evidence>
<organism evidence="2 3">
    <name type="scientific">Sphingomonas leidyi</name>
    <dbReference type="NCBI Taxonomy" id="68569"/>
    <lineage>
        <taxon>Bacteria</taxon>
        <taxon>Pseudomonadati</taxon>
        <taxon>Pseudomonadota</taxon>
        <taxon>Alphaproteobacteria</taxon>
        <taxon>Sphingomonadales</taxon>
        <taxon>Sphingomonadaceae</taxon>
        <taxon>Sphingomonas</taxon>
    </lineage>
</organism>
<gene>
    <name evidence="2" type="ORF">FHR20_003975</name>
</gene>
<feature type="transmembrane region" description="Helical" evidence="1">
    <location>
        <begin position="12"/>
        <end position="29"/>
    </location>
</feature>
<accession>A0A7X5V325</accession>
<dbReference type="Proteomes" id="UP000564677">
    <property type="component" value="Unassembled WGS sequence"/>
</dbReference>
<evidence type="ECO:0000256" key="1">
    <source>
        <dbReference type="SAM" id="Phobius"/>
    </source>
</evidence>
<keyword evidence="1" id="KW-1133">Transmembrane helix</keyword>
<keyword evidence="1" id="KW-0812">Transmembrane</keyword>